<proteinExistence type="predicted"/>
<dbReference type="AlphaFoldDB" id="A0A8J7H081"/>
<feature type="region of interest" description="Disordered" evidence="1">
    <location>
        <begin position="24"/>
        <end position="57"/>
    </location>
</feature>
<feature type="compositionally biased region" description="Polar residues" evidence="1">
    <location>
        <begin position="24"/>
        <end position="51"/>
    </location>
</feature>
<comment type="caution">
    <text evidence="2">The sequence shown here is derived from an EMBL/GenBank/DDBJ whole genome shotgun (WGS) entry which is preliminary data.</text>
</comment>
<name>A0A8J7H081_9FIRM</name>
<evidence type="ECO:0000256" key="1">
    <source>
        <dbReference type="SAM" id="MobiDB-lite"/>
    </source>
</evidence>
<protein>
    <submittedName>
        <fullName evidence="2">Uncharacterized protein</fullName>
    </submittedName>
</protein>
<dbReference type="EMBL" id="JAEAGR010000013">
    <property type="protein sequence ID" value="MBH1941739.1"/>
    <property type="molecule type" value="Genomic_DNA"/>
</dbReference>
<dbReference type="RefSeq" id="WP_197661978.1">
    <property type="nucleotide sequence ID" value="NZ_JAEAGR010000013.1"/>
</dbReference>
<evidence type="ECO:0000313" key="2">
    <source>
        <dbReference type="EMBL" id="MBH1941739.1"/>
    </source>
</evidence>
<keyword evidence="3" id="KW-1185">Reference proteome</keyword>
<dbReference type="Proteomes" id="UP000623269">
    <property type="component" value="Unassembled WGS sequence"/>
</dbReference>
<gene>
    <name evidence="2" type="ORF">I5677_12625</name>
</gene>
<reference evidence="2" key="1">
    <citation type="submission" date="2020-12" db="EMBL/GenBank/DDBJ databases">
        <title>M. sibirica DSM 26468T genome.</title>
        <authorList>
            <person name="Thieme N."/>
            <person name="Rettenmaier R."/>
            <person name="Zverlov V."/>
            <person name="Liebl W."/>
        </authorList>
    </citation>
    <scope>NUCLEOTIDE SEQUENCE</scope>
    <source>
        <strain evidence="2">DSM 26468</strain>
    </source>
</reference>
<organism evidence="2 3">
    <name type="scientific">Mobilitalea sibirica</name>
    <dbReference type="NCBI Taxonomy" id="1462919"/>
    <lineage>
        <taxon>Bacteria</taxon>
        <taxon>Bacillati</taxon>
        <taxon>Bacillota</taxon>
        <taxon>Clostridia</taxon>
        <taxon>Lachnospirales</taxon>
        <taxon>Lachnospiraceae</taxon>
        <taxon>Mobilitalea</taxon>
    </lineage>
</organism>
<sequence>MLVLLTACKKDTDISDDNYETLNGDETVSSIPTQGVSTSPEDATNKIISSSNEDDNDTAALLSATPASCLEQLGSYQFEVEENTYQLPITLGQLTKKGWTLKTQLDEDYDTSTSLDPLEEVYTMLTKGDKSLPIVLINPKPHKSNHYEDFLICQIQGDVKIPGGITLNSTVDEVKKVYGNPVHTSGDSNFSVLQYKTPIHRFTEDNRFKREGIVLNANKGKIEEIILSYVNINLEDLVMKINQPIPYEIPAKLGTDFFSFTFAIDGKFYRLPSPLSVFINQGFHIKGTATDEHIYSKQLALRNVKQTQELLAPGKSLSLFLEKKDKILVVQIKNEYDSYQYLIDCTVVNVKFLPLKSGITYNLPEDIDIGTTQEELIAFLSNVPYAHYDRQQLEAYYNIYTYSNYEDWVRYEVYDLDVSDIQEDGSIPYRGKTTFDLINGSVKEINYTRYSNDYIGYTVEDDLISTDNTQEEKYNYSNEEMIDFLCYNKKGYSYWSETNYAMVFDKSGYFSAYDAAAGNPWILRYGDTADGTASYTIDSENQLIIVEDYQRTITIHYKILTSFEIEIKLEGSNEIFHFYKR</sequence>
<evidence type="ECO:0000313" key="3">
    <source>
        <dbReference type="Proteomes" id="UP000623269"/>
    </source>
</evidence>
<accession>A0A8J7H081</accession>